<evidence type="ECO:0000256" key="1">
    <source>
        <dbReference type="SAM" id="Phobius"/>
    </source>
</evidence>
<accession>A0AB38HDA0</accession>
<dbReference type="AlphaFoldDB" id="A0AB38HDA0"/>
<evidence type="ECO:0000313" key="3">
    <source>
        <dbReference type="Proteomes" id="UP000254496"/>
    </source>
</evidence>
<feature type="transmembrane region" description="Helical" evidence="1">
    <location>
        <begin position="20"/>
        <end position="38"/>
    </location>
</feature>
<dbReference type="EMBL" id="UGHJ01000001">
    <property type="protein sequence ID" value="STO68225.1"/>
    <property type="molecule type" value="Genomic_DNA"/>
</dbReference>
<name>A0AB38HDA0_9PAST</name>
<sequence>MMSYYVDYLLLRNKNSSVRLFFYIYRAQIGLVIVSLILRVRLRKIPQMVQPIQNWIGSKLSFYFPHWGKLNF</sequence>
<dbReference type="Proteomes" id="UP000254496">
    <property type="component" value="Unassembled WGS sequence"/>
</dbReference>
<proteinExistence type="predicted"/>
<gene>
    <name evidence="2" type="ORF">NCTC8540_00714</name>
</gene>
<reference evidence="2 3" key="1">
    <citation type="submission" date="2018-06" db="EMBL/GenBank/DDBJ databases">
        <authorList>
            <consortium name="Pathogen Informatics"/>
            <person name="Doyle S."/>
        </authorList>
    </citation>
    <scope>NUCLEOTIDE SEQUENCE [LARGE SCALE GENOMIC DNA]</scope>
    <source>
        <strain evidence="2 3">NCTC8540</strain>
    </source>
</reference>
<keyword evidence="1" id="KW-1133">Transmembrane helix</keyword>
<keyword evidence="1" id="KW-0472">Membrane</keyword>
<comment type="caution">
    <text evidence="2">The sequence shown here is derived from an EMBL/GenBank/DDBJ whole genome shotgun (WGS) entry which is preliminary data.</text>
</comment>
<protein>
    <submittedName>
        <fullName evidence="2">Uncharacterized protein</fullName>
    </submittedName>
</protein>
<evidence type="ECO:0000313" key="2">
    <source>
        <dbReference type="EMBL" id="STO68225.1"/>
    </source>
</evidence>
<organism evidence="2 3">
    <name type="scientific">Canicola haemoglobinophilus</name>
    <dbReference type="NCBI Taxonomy" id="733"/>
    <lineage>
        <taxon>Bacteria</taxon>
        <taxon>Pseudomonadati</taxon>
        <taxon>Pseudomonadota</taxon>
        <taxon>Gammaproteobacteria</taxon>
        <taxon>Pasteurellales</taxon>
        <taxon>Pasteurellaceae</taxon>
        <taxon>Canicola</taxon>
    </lineage>
</organism>
<keyword evidence="1" id="KW-0812">Transmembrane</keyword>